<comment type="similarity">
    <text evidence="1">Belongs to the histone H2B family.</text>
</comment>
<comment type="caution">
    <text evidence="6">The sequence shown here is derived from an EMBL/GenBank/DDBJ whole genome shotgun (WGS) entry which is preliminary data.</text>
</comment>
<name>D3AVM0_HETP5</name>
<dbReference type="GO" id="GO:0005634">
    <property type="term" value="C:nucleus"/>
    <property type="evidence" value="ECO:0007669"/>
    <property type="project" value="UniProtKB-SubCell"/>
</dbReference>
<feature type="domain" description="Core Histone H2A/H2B/H3" evidence="5">
    <location>
        <begin position="19"/>
        <end position="83"/>
    </location>
</feature>
<proteinExistence type="inferred from homology"/>
<dbReference type="PANTHER" id="PTHR23428">
    <property type="entry name" value="HISTONE H2B"/>
    <property type="match status" value="1"/>
</dbReference>
<dbReference type="PRINTS" id="PR00620">
    <property type="entry name" value="HISTONEH2A"/>
</dbReference>
<comment type="similarity">
    <text evidence="2">Belongs to the histone H2A family.</text>
</comment>
<dbReference type="EMBL" id="ADBJ01000002">
    <property type="protein sequence ID" value="EFA86343.1"/>
    <property type="molecule type" value="Genomic_DNA"/>
</dbReference>
<comment type="subcellular location">
    <subcellularLocation>
        <location evidence="2">Nucleus</location>
    </subcellularLocation>
</comment>
<dbReference type="InterPro" id="IPR000558">
    <property type="entry name" value="Histone_H2B"/>
</dbReference>
<evidence type="ECO:0000259" key="5">
    <source>
        <dbReference type="Pfam" id="PF00125"/>
    </source>
</evidence>
<dbReference type="Pfam" id="PF00125">
    <property type="entry name" value="Histone"/>
    <property type="match status" value="1"/>
</dbReference>
<dbReference type="SUPFAM" id="SSF47113">
    <property type="entry name" value="Histone-fold"/>
    <property type="match status" value="2"/>
</dbReference>
<dbReference type="AlphaFoldDB" id="D3AVM0"/>
<dbReference type="InParanoid" id="D3AVM0"/>
<dbReference type="InterPro" id="IPR009072">
    <property type="entry name" value="Histone-fold"/>
</dbReference>
<dbReference type="GO" id="GO:0003677">
    <property type="term" value="F:DNA binding"/>
    <property type="evidence" value="ECO:0007669"/>
    <property type="project" value="UniProtKB-KW"/>
</dbReference>
<keyword evidence="7" id="KW-1185">Reference proteome</keyword>
<dbReference type="InterPro" id="IPR007125">
    <property type="entry name" value="H2A/H2B/H3"/>
</dbReference>
<protein>
    <recommendedName>
        <fullName evidence="2">Histone H2A</fullName>
    </recommendedName>
</protein>
<dbReference type="SMART" id="SM00427">
    <property type="entry name" value="H2B"/>
    <property type="match status" value="1"/>
</dbReference>
<organism evidence="6 7">
    <name type="scientific">Heterostelium pallidum (strain ATCC 26659 / Pp 5 / PN500)</name>
    <name type="common">Cellular slime mold</name>
    <name type="synonym">Polysphondylium pallidum</name>
    <dbReference type="NCBI Taxonomy" id="670386"/>
    <lineage>
        <taxon>Eukaryota</taxon>
        <taxon>Amoebozoa</taxon>
        <taxon>Evosea</taxon>
        <taxon>Eumycetozoa</taxon>
        <taxon>Dictyostelia</taxon>
        <taxon>Acytosteliales</taxon>
        <taxon>Acytosteliaceae</taxon>
        <taxon>Heterostelium</taxon>
    </lineage>
</organism>
<keyword evidence="4" id="KW-0472">Membrane</keyword>
<evidence type="ECO:0000256" key="4">
    <source>
        <dbReference type="SAM" id="Phobius"/>
    </source>
</evidence>
<keyword evidence="4" id="KW-0812">Transmembrane</keyword>
<dbReference type="Gene3D" id="1.10.20.10">
    <property type="entry name" value="Histone, subunit A"/>
    <property type="match status" value="1"/>
</dbReference>
<evidence type="ECO:0000256" key="1">
    <source>
        <dbReference type="ARBA" id="ARBA00006846"/>
    </source>
</evidence>
<dbReference type="Proteomes" id="UP000001396">
    <property type="component" value="Unassembled WGS sequence"/>
</dbReference>
<feature type="transmembrane region" description="Helical" evidence="4">
    <location>
        <begin position="205"/>
        <end position="224"/>
    </location>
</feature>
<sequence>MRYRSRRSNNNRISSWETSVIRKIYKCVNVNNRRTSISNTAMNIMVSMMRDLTLRILIRSKEILNVSNKKTLTARHVQFALRLELSNCGELMRHAVSEGTKAVCNNDKYSRGTGGGDDEEREKKPAGGAPQQGKIVKPSKIKLSLKRTDMFQRVSKDAYVYLAAVIEYLASEVLELSYNNCTNAKKSVSNNNQNNHNNIAMSSIYLTKIIIFLFIYLSIINTLFRDSWHNTSTCPLDKIRNWMHCLKMLQLLRVVLSSLKIPIKISTLQ</sequence>
<dbReference type="SMART" id="SM00414">
    <property type="entry name" value="H2A"/>
    <property type="match status" value="1"/>
</dbReference>
<feature type="region of interest" description="Disordered" evidence="3">
    <location>
        <begin position="104"/>
        <end position="133"/>
    </location>
</feature>
<accession>D3AVM0</accession>
<reference evidence="6 7" key="1">
    <citation type="journal article" date="2011" name="Genome Res.">
        <title>Phylogeny-wide analysis of social amoeba genomes highlights ancient origins for complex intercellular communication.</title>
        <authorList>
            <person name="Heidel A.J."/>
            <person name="Lawal H.M."/>
            <person name="Felder M."/>
            <person name="Schilde C."/>
            <person name="Helps N.R."/>
            <person name="Tunggal B."/>
            <person name="Rivero F."/>
            <person name="John U."/>
            <person name="Schleicher M."/>
            <person name="Eichinger L."/>
            <person name="Platzer M."/>
            <person name="Noegel A.A."/>
            <person name="Schaap P."/>
            <person name="Gloeckner G."/>
        </authorList>
    </citation>
    <scope>NUCLEOTIDE SEQUENCE [LARGE SCALE GENOMIC DNA]</scope>
    <source>
        <strain evidence="7">ATCC 26659 / Pp 5 / PN500</strain>
    </source>
</reference>
<comment type="subunit">
    <text evidence="2">The nucleosome is a histone octamer containing two molecules each of H2A, H2B, H3 and H4 assembled in one H3-H4 heterotetramer and two H2A-H2B heterodimers. The octamer wraps approximately 147 bp of DNA.</text>
</comment>
<dbReference type="RefSeq" id="XP_020438448.1">
    <property type="nucleotide sequence ID" value="XM_020571174.1"/>
</dbReference>
<keyword evidence="2" id="KW-0238">DNA-binding</keyword>
<keyword evidence="2" id="KW-0539">Nucleus</keyword>
<dbReference type="GO" id="GO:0030527">
    <property type="term" value="F:structural constituent of chromatin"/>
    <property type="evidence" value="ECO:0007669"/>
    <property type="project" value="InterPro"/>
</dbReference>
<keyword evidence="4" id="KW-1133">Transmembrane helix</keyword>
<keyword evidence="2" id="KW-0158">Chromosome</keyword>
<evidence type="ECO:0000313" key="6">
    <source>
        <dbReference type="EMBL" id="EFA86343.1"/>
    </source>
</evidence>
<dbReference type="InterPro" id="IPR002119">
    <property type="entry name" value="Histone_H2A"/>
</dbReference>
<dbReference type="STRING" id="670386.D3AVM0"/>
<evidence type="ECO:0000256" key="3">
    <source>
        <dbReference type="SAM" id="MobiDB-lite"/>
    </source>
</evidence>
<evidence type="ECO:0000256" key="2">
    <source>
        <dbReference type="RuleBase" id="RU003767"/>
    </source>
</evidence>
<keyword evidence="2" id="KW-0544">Nucleosome core</keyword>
<evidence type="ECO:0000313" key="7">
    <source>
        <dbReference type="Proteomes" id="UP000001396"/>
    </source>
</evidence>
<gene>
    <name evidence="6" type="primary">H2Bv1</name>
    <name evidence="6" type="ORF">PPL_00135</name>
</gene>
<dbReference type="GO" id="GO:0046982">
    <property type="term" value="F:protein heterodimerization activity"/>
    <property type="evidence" value="ECO:0007669"/>
    <property type="project" value="InterPro"/>
</dbReference>
<dbReference type="GO" id="GO:0000786">
    <property type="term" value="C:nucleosome"/>
    <property type="evidence" value="ECO:0007669"/>
    <property type="project" value="UniProtKB-KW"/>
</dbReference>
<dbReference type="GeneID" id="31355669"/>